<evidence type="ECO:0000256" key="4">
    <source>
        <dbReference type="ARBA" id="ARBA00023136"/>
    </source>
</evidence>
<dbReference type="PANTHER" id="PTHR15937:SF3">
    <property type="entry name" value="TRANSMEMBRANE 7 SUPERFAMILY MEMBER 3"/>
    <property type="match status" value="1"/>
</dbReference>
<dbReference type="Proteomes" id="UP000792457">
    <property type="component" value="Unassembled WGS sequence"/>
</dbReference>
<dbReference type="Pfam" id="PF25992">
    <property type="entry name" value="Ig_TM7SF3_N"/>
    <property type="match status" value="1"/>
</dbReference>
<feature type="transmembrane region" description="Helical" evidence="6">
    <location>
        <begin position="364"/>
        <end position="385"/>
    </location>
</feature>
<gene>
    <name evidence="8" type="ORF">J437_LFUL003237</name>
</gene>
<feature type="transmembrane region" description="Helical" evidence="6">
    <location>
        <begin position="449"/>
        <end position="470"/>
    </location>
</feature>
<feature type="region of interest" description="Disordered" evidence="5">
    <location>
        <begin position="563"/>
        <end position="596"/>
    </location>
</feature>
<organism evidence="8 9">
    <name type="scientific">Ladona fulva</name>
    <name type="common">Scarce chaser dragonfly</name>
    <name type="synonym">Libellula fulva</name>
    <dbReference type="NCBI Taxonomy" id="123851"/>
    <lineage>
        <taxon>Eukaryota</taxon>
        <taxon>Metazoa</taxon>
        <taxon>Ecdysozoa</taxon>
        <taxon>Arthropoda</taxon>
        <taxon>Hexapoda</taxon>
        <taxon>Insecta</taxon>
        <taxon>Pterygota</taxon>
        <taxon>Palaeoptera</taxon>
        <taxon>Odonata</taxon>
        <taxon>Epiprocta</taxon>
        <taxon>Anisoptera</taxon>
        <taxon>Libelluloidea</taxon>
        <taxon>Libellulidae</taxon>
        <taxon>Ladona</taxon>
    </lineage>
</organism>
<feature type="transmembrane region" description="Helical" evidence="6">
    <location>
        <begin position="425"/>
        <end position="442"/>
    </location>
</feature>
<dbReference type="Pfam" id="PF13886">
    <property type="entry name" value="TM7S3_TM198"/>
    <property type="match status" value="1"/>
</dbReference>
<comment type="subcellular location">
    <subcellularLocation>
        <location evidence="1">Membrane</location>
        <topology evidence="1">Multi-pass membrane protein</topology>
    </subcellularLocation>
</comment>
<evidence type="ECO:0000259" key="7">
    <source>
        <dbReference type="Pfam" id="PF13886"/>
    </source>
</evidence>
<feature type="transmembrane region" description="Helical" evidence="6">
    <location>
        <begin position="392"/>
        <end position="413"/>
    </location>
</feature>
<evidence type="ECO:0000313" key="8">
    <source>
        <dbReference type="EMBL" id="KAG8221861.1"/>
    </source>
</evidence>
<evidence type="ECO:0000313" key="9">
    <source>
        <dbReference type="Proteomes" id="UP000792457"/>
    </source>
</evidence>
<comment type="caution">
    <text evidence="8">The sequence shown here is derived from an EMBL/GenBank/DDBJ whole genome shotgun (WGS) entry which is preliminary data.</text>
</comment>
<keyword evidence="2 6" id="KW-0812">Transmembrane</keyword>
<protein>
    <recommendedName>
        <fullName evidence="7">TM7S3/TM198-like domain-containing protein</fullName>
    </recommendedName>
</protein>
<dbReference type="OrthoDB" id="5967337at2759"/>
<dbReference type="InterPro" id="IPR042502">
    <property type="entry name" value="TM7SF3"/>
</dbReference>
<feature type="compositionally biased region" description="Polar residues" evidence="5">
    <location>
        <begin position="581"/>
        <end position="590"/>
    </location>
</feature>
<feature type="transmembrane region" description="Helical" evidence="6">
    <location>
        <begin position="315"/>
        <end position="335"/>
    </location>
</feature>
<dbReference type="GO" id="GO:0043069">
    <property type="term" value="P:negative regulation of programmed cell death"/>
    <property type="evidence" value="ECO:0007669"/>
    <property type="project" value="TreeGrafter"/>
</dbReference>
<keyword evidence="4 6" id="KW-0472">Membrane</keyword>
<feature type="domain" description="TM7S3/TM198-like" evidence="7">
    <location>
        <begin position="320"/>
        <end position="521"/>
    </location>
</feature>
<accession>A0A8K0JSY8</accession>
<reference evidence="8" key="2">
    <citation type="submission" date="2017-10" db="EMBL/GenBank/DDBJ databases">
        <title>Ladona fulva Genome sequencing and assembly.</title>
        <authorList>
            <person name="Murali S."/>
            <person name="Richards S."/>
            <person name="Bandaranaike D."/>
            <person name="Bellair M."/>
            <person name="Blankenburg K."/>
            <person name="Chao H."/>
            <person name="Dinh H."/>
            <person name="Doddapaneni H."/>
            <person name="Dugan-Rocha S."/>
            <person name="Elkadiri S."/>
            <person name="Gnanaolivu R."/>
            <person name="Hernandez B."/>
            <person name="Skinner E."/>
            <person name="Javaid M."/>
            <person name="Lee S."/>
            <person name="Li M."/>
            <person name="Ming W."/>
            <person name="Munidasa M."/>
            <person name="Muniz J."/>
            <person name="Nguyen L."/>
            <person name="Hughes D."/>
            <person name="Osuji N."/>
            <person name="Pu L.-L."/>
            <person name="Puazo M."/>
            <person name="Qu C."/>
            <person name="Quiroz J."/>
            <person name="Raj R."/>
            <person name="Weissenberger G."/>
            <person name="Xin Y."/>
            <person name="Zou X."/>
            <person name="Han Y."/>
            <person name="Worley K."/>
            <person name="Muzny D."/>
            <person name="Gibbs R."/>
        </authorList>
    </citation>
    <scope>NUCLEOTIDE SEQUENCE</scope>
    <source>
        <strain evidence="8">Sampled in the wild</strain>
    </source>
</reference>
<dbReference type="AlphaFoldDB" id="A0A8K0JSY8"/>
<sequence length="596" mass="66282">MITSGTYSFKVLSLISSYSILINVYVPLIILSSISSNHAASTFSSEVLEIRSDGNILCDTEEDEVIFENVTTLSPMSRIQVHVNETIIPPGTEFLVVQVHTQNFNLSISYNQTLISHFHVNGTNVGLVVPVLRGKTSDVFITNHNISRNISALIAVLAYGKNAPVPGGCNMVASVETAPYLEISYSRSVVRVDVQAPSPPEDSIETCSFMSVNVEMYHAYLPERDYSSETYFATIQEMLTVNRIRKHAHQVRETVEGPKMRRIFSAYPGTGSVYAVIATYEGMNDNYYSAYIPAVTYACSTMSWADSCEVLTSTFAKLLCAIIFFVGLFVCFLGQRLFQPQVFIHSFFLGGLISYIVFSGFLQIGLYVSTLTVAFTVAVTSMFFWRSVGWPLLHIMIVYLNLGFLMASVIFFAGLGDFYLMESDINYWSSFAILVLLFPMVTTCFSKKICIIAGAILGAFAVIVPIDHYIGSNLKFILLNTVRRATVPEFKYAVINPPYGDRDLALTATWIVLSLIGMGIQSALQYNRPPYPPPPSNFCCCQLRWPSHRQQLGERTPLLVDARIPSRTPPDGYDDVFEPSRSPSAPSSNLLFPRRA</sequence>
<dbReference type="PANTHER" id="PTHR15937">
    <property type="entry name" value="TRANSMEMBRANE 7 SUPERFAMILY MEMBER 3"/>
    <property type="match status" value="1"/>
</dbReference>
<evidence type="ECO:0000256" key="1">
    <source>
        <dbReference type="ARBA" id="ARBA00004141"/>
    </source>
</evidence>
<keyword evidence="3 6" id="KW-1133">Transmembrane helix</keyword>
<dbReference type="EMBL" id="KZ308115">
    <property type="protein sequence ID" value="KAG8221861.1"/>
    <property type="molecule type" value="Genomic_DNA"/>
</dbReference>
<feature type="transmembrane region" description="Helical" evidence="6">
    <location>
        <begin position="12"/>
        <end position="34"/>
    </location>
</feature>
<reference evidence="8" key="1">
    <citation type="submission" date="2013-04" db="EMBL/GenBank/DDBJ databases">
        <authorList>
            <person name="Qu J."/>
            <person name="Murali S.C."/>
            <person name="Bandaranaike D."/>
            <person name="Bellair M."/>
            <person name="Blankenburg K."/>
            <person name="Chao H."/>
            <person name="Dinh H."/>
            <person name="Doddapaneni H."/>
            <person name="Downs B."/>
            <person name="Dugan-Rocha S."/>
            <person name="Elkadiri S."/>
            <person name="Gnanaolivu R.D."/>
            <person name="Hernandez B."/>
            <person name="Javaid M."/>
            <person name="Jayaseelan J.C."/>
            <person name="Lee S."/>
            <person name="Li M."/>
            <person name="Ming W."/>
            <person name="Munidasa M."/>
            <person name="Muniz J."/>
            <person name="Nguyen L."/>
            <person name="Ongeri F."/>
            <person name="Osuji N."/>
            <person name="Pu L.-L."/>
            <person name="Puazo M."/>
            <person name="Qu C."/>
            <person name="Quiroz J."/>
            <person name="Raj R."/>
            <person name="Weissenberger G."/>
            <person name="Xin Y."/>
            <person name="Zou X."/>
            <person name="Han Y."/>
            <person name="Richards S."/>
            <person name="Worley K."/>
            <person name="Muzny D."/>
            <person name="Gibbs R."/>
        </authorList>
    </citation>
    <scope>NUCLEOTIDE SEQUENCE</scope>
    <source>
        <strain evidence="8">Sampled in the wild</strain>
    </source>
</reference>
<proteinExistence type="predicted"/>
<keyword evidence="9" id="KW-1185">Reference proteome</keyword>
<dbReference type="GO" id="GO:0005886">
    <property type="term" value="C:plasma membrane"/>
    <property type="evidence" value="ECO:0007669"/>
    <property type="project" value="TreeGrafter"/>
</dbReference>
<evidence type="ECO:0000256" key="2">
    <source>
        <dbReference type="ARBA" id="ARBA00022692"/>
    </source>
</evidence>
<evidence type="ECO:0000256" key="5">
    <source>
        <dbReference type="SAM" id="MobiDB-lite"/>
    </source>
</evidence>
<evidence type="ECO:0000256" key="3">
    <source>
        <dbReference type="ARBA" id="ARBA00022989"/>
    </source>
</evidence>
<evidence type="ECO:0000256" key="6">
    <source>
        <dbReference type="SAM" id="Phobius"/>
    </source>
</evidence>
<dbReference type="InterPro" id="IPR025256">
    <property type="entry name" value="TM7S3/TM198-like_dom"/>
</dbReference>
<feature type="transmembrane region" description="Helical" evidence="6">
    <location>
        <begin position="342"/>
        <end position="358"/>
    </location>
</feature>
<name>A0A8K0JSY8_LADFU</name>